<keyword evidence="4" id="KW-0540">Nuclease</keyword>
<feature type="domain" description="RNase H type-1" evidence="8">
    <location>
        <begin position="58"/>
        <end position="197"/>
    </location>
</feature>
<dbReference type="InterPro" id="IPR012337">
    <property type="entry name" value="RNaseH-like_sf"/>
</dbReference>
<proteinExistence type="inferred from homology"/>
<organism evidence="9">
    <name type="scientific">Clostridium paraputrificum</name>
    <dbReference type="NCBI Taxonomy" id="29363"/>
    <lineage>
        <taxon>Bacteria</taxon>
        <taxon>Bacillati</taxon>
        <taxon>Bacillota</taxon>
        <taxon>Clostridia</taxon>
        <taxon>Eubacteriales</taxon>
        <taxon>Clostridiaceae</taxon>
        <taxon>Clostridium</taxon>
    </lineage>
</organism>
<dbReference type="InterPro" id="IPR002156">
    <property type="entry name" value="RNaseH_domain"/>
</dbReference>
<dbReference type="Gene3D" id="3.30.420.10">
    <property type="entry name" value="Ribonuclease H-like superfamily/Ribonuclease H"/>
    <property type="match status" value="1"/>
</dbReference>
<dbReference type="PANTHER" id="PTHR10642">
    <property type="entry name" value="RIBONUCLEASE H1"/>
    <property type="match status" value="1"/>
</dbReference>
<evidence type="ECO:0000256" key="6">
    <source>
        <dbReference type="ARBA" id="ARBA00022759"/>
    </source>
</evidence>
<evidence type="ECO:0000256" key="3">
    <source>
        <dbReference type="ARBA" id="ARBA00012180"/>
    </source>
</evidence>
<evidence type="ECO:0000256" key="5">
    <source>
        <dbReference type="ARBA" id="ARBA00022723"/>
    </source>
</evidence>
<dbReference type="InterPro" id="IPR050092">
    <property type="entry name" value="RNase_H"/>
</dbReference>
<accession>A0A6N3F3W4</accession>
<reference evidence="9" key="1">
    <citation type="submission" date="2019-11" db="EMBL/GenBank/DDBJ databases">
        <authorList>
            <person name="Feng L."/>
        </authorList>
    </citation>
    <scope>NUCLEOTIDE SEQUENCE</scope>
    <source>
        <strain evidence="9">CParaputrificumLFYP93</strain>
    </source>
</reference>
<keyword evidence="6" id="KW-0255">Endonuclease</keyword>
<dbReference type="GO" id="GO:0004523">
    <property type="term" value="F:RNA-DNA hybrid ribonuclease activity"/>
    <property type="evidence" value="ECO:0007669"/>
    <property type="project" value="UniProtKB-EC"/>
</dbReference>
<dbReference type="CDD" id="cd09277">
    <property type="entry name" value="RNase_HI_bacteria_like"/>
    <property type="match status" value="1"/>
</dbReference>
<protein>
    <recommendedName>
        <fullName evidence="3">ribonuclease H</fullName>
        <ecNumber evidence="3">3.1.26.4</ecNumber>
    </recommendedName>
</protein>
<dbReference type="InterPro" id="IPR036397">
    <property type="entry name" value="RNaseH_sf"/>
</dbReference>
<keyword evidence="7 9" id="KW-0378">Hydrolase</keyword>
<dbReference type="GO" id="GO:0043137">
    <property type="term" value="P:DNA replication, removal of RNA primer"/>
    <property type="evidence" value="ECO:0007669"/>
    <property type="project" value="TreeGrafter"/>
</dbReference>
<dbReference type="GO" id="GO:0003676">
    <property type="term" value="F:nucleic acid binding"/>
    <property type="evidence" value="ECO:0007669"/>
    <property type="project" value="InterPro"/>
</dbReference>
<dbReference type="InterPro" id="IPR009027">
    <property type="entry name" value="Ribosomal_bL9/RNase_H1_N"/>
</dbReference>
<dbReference type="Pfam" id="PF00075">
    <property type="entry name" value="RNase_H"/>
    <property type="match status" value="1"/>
</dbReference>
<dbReference type="EMBL" id="CACRTV010000057">
    <property type="protein sequence ID" value="VYU46724.1"/>
    <property type="molecule type" value="Genomic_DNA"/>
</dbReference>
<dbReference type="InterPro" id="IPR037056">
    <property type="entry name" value="RNase_H1_N_sf"/>
</dbReference>
<dbReference type="EC" id="3.1.26.4" evidence="3"/>
<sequence>MKCYAVVGGREGNKIYKDWQSCERNVKGVSGAKFKKFTNEEEANKFISATSSDNTSISTSDVVAYVDGSFNSKTGSYGYGLVIVKGDKVLHTSNGSGSNQSMASQRNVAGEILGALHAVAYARENNINDITIAYDYKGIECWVTGEWTANNNLTQSYSKAMKQEIANKLNIKFKKVKAHSGNKFNEQADYLAKQSIGIA</sequence>
<dbReference type="Gene3D" id="3.40.970.10">
    <property type="entry name" value="Ribonuclease H1, N-terminal domain"/>
    <property type="match status" value="1"/>
</dbReference>
<evidence type="ECO:0000313" key="9">
    <source>
        <dbReference type="EMBL" id="VYU46724.1"/>
    </source>
</evidence>
<dbReference type="RefSeq" id="WP_156561745.1">
    <property type="nucleotide sequence ID" value="NZ_CACRTV010000057.1"/>
</dbReference>
<dbReference type="Pfam" id="PF01693">
    <property type="entry name" value="Cauli_VI"/>
    <property type="match status" value="1"/>
</dbReference>
<dbReference type="AlphaFoldDB" id="A0A6N3F3W4"/>
<keyword evidence="5" id="KW-0479">Metal-binding</keyword>
<gene>
    <name evidence="9" type="primary">rnhA</name>
    <name evidence="9" type="ORF">CPLFYP93_02379</name>
</gene>
<dbReference type="SUPFAM" id="SSF55658">
    <property type="entry name" value="L9 N-domain-like"/>
    <property type="match status" value="1"/>
</dbReference>
<evidence type="ECO:0000256" key="2">
    <source>
        <dbReference type="ARBA" id="ARBA00005300"/>
    </source>
</evidence>
<dbReference type="SUPFAM" id="SSF53098">
    <property type="entry name" value="Ribonuclease H-like"/>
    <property type="match status" value="1"/>
</dbReference>
<evidence type="ECO:0000256" key="1">
    <source>
        <dbReference type="ARBA" id="ARBA00000077"/>
    </source>
</evidence>
<dbReference type="PROSITE" id="PS50879">
    <property type="entry name" value="RNASE_H_1"/>
    <property type="match status" value="1"/>
</dbReference>
<dbReference type="PANTHER" id="PTHR10642:SF26">
    <property type="entry name" value="RIBONUCLEASE H1"/>
    <property type="match status" value="1"/>
</dbReference>
<evidence type="ECO:0000256" key="4">
    <source>
        <dbReference type="ARBA" id="ARBA00022722"/>
    </source>
</evidence>
<name>A0A6N3F3W4_9CLOT</name>
<evidence type="ECO:0000256" key="7">
    <source>
        <dbReference type="ARBA" id="ARBA00022801"/>
    </source>
</evidence>
<comment type="catalytic activity">
    <reaction evidence="1">
        <text>Endonucleolytic cleavage to 5'-phosphomonoester.</text>
        <dbReference type="EC" id="3.1.26.4"/>
    </reaction>
</comment>
<dbReference type="InterPro" id="IPR011320">
    <property type="entry name" value="RNase_H1_N"/>
</dbReference>
<evidence type="ECO:0000259" key="8">
    <source>
        <dbReference type="PROSITE" id="PS50879"/>
    </source>
</evidence>
<dbReference type="GO" id="GO:0046872">
    <property type="term" value="F:metal ion binding"/>
    <property type="evidence" value="ECO:0007669"/>
    <property type="project" value="UniProtKB-KW"/>
</dbReference>
<comment type="similarity">
    <text evidence="2">Belongs to the RNase H family.</text>
</comment>